<protein>
    <recommendedName>
        <fullName evidence="2">IPT/TIG domain-containing protein</fullName>
    </recommendedName>
</protein>
<reference evidence="3 4" key="1">
    <citation type="submission" date="2019-03" db="EMBL/GenBank/DDBJ databases">
        <title>Diversity of the mouse oral microbiome.</title>
        <authorList>
            <person name="Joseph S."/>
            <person name="Aduse-Opoku J."/>
            <person name="Curtis M."/>
            <person name="Wade W."/>
            <person name="Hashim A."/>
        </authorList>
    </citation>
    <scope>NUCLEOTIDE SEQUENCE [LARGE SCALE GENOMIC DNA]</scope>
    <source>
        <strain evidence="3 4">P11</strain>
    </source>
</reference>
<name>A0A4Y9IR50_9BACT</name>
<dbReference type="RefSeq" id="WP_135105164.1">
    <property type="nucleotide sequence ID" value="NZ_JADGKW010000002.1"/>
</dbReference>
<keyword evidence="1" id="KW-0732">Signal</keyword>
<dbReference type="Gene3D" id="2.120.10.80">
    <property type="entry name" value="Kelch-type beta propeller"/>
    <property type="match status" value="1"/>
</dbReference>
<gene>
    <name evidence="3" type="ORF">E4T88_09305</name>
</gene>
<dbReference type="Pfam" id="PF01833">
    <property type="entry name" value="TIG"/>
    <property type="match status" value="2"/>
</dbReference>
<organism evidence="3 4">
    <name type="scientific">Dysgonomonas mossii</name>
    <dbReference type="NCBI Taxonomy" id="163665"/>
    <lineage>
        <taxon>Bacteria</taxon>
        <taxon>Pseudomonadati</taxon>
        <taxon>Bacteroidota</taxon>
        <taxon>Bacteroidia</taxon>
        <taxon>Bacteroidales</taxon>
        <taxon>Dysgonomonadaceae</taxon>
        <taxon>Dysgonomonas</taxon>
    </lineage>
</organism>
<feature type="signal peptide" evidence="1">
    <location>
        <begin position="1"/>
        <end position="20"/>
    </location>
</feature>
<dbReference type="InterPro" id="IPR014756">
    <property type="entry name" value="Ig_E-set"/>
</dbReference>
<evidence type="ECO:0000313" key="3">
    <source>
        <dbReference type="EMBL" id="TFU90194.1"/>
    </source>
</evidence>
<dbReference type="CDD" id="cd00603">
    <property type="entry name" value="IPT_PCSR"/>
    <property type="match status" value="1"/>
</dbReference>
<accession>A0A4Y9IR50</accession>
<dbReference type="SUPFAM" id="SSF117281">
    <property type="entry name" value="Kelch motif"/>
    <property type="match status" value="1"/>
</dbReference>
<evidence type="ECO:0000256" key="1">
    <source>
        <dbReference type="SAM" id="SignalP"/>
    </source>
</evidence>
<dbReference type="SUPFAM" id="SSF81296">
    <property type="entry name" value="E set domains"/>
    <property type="match status" value="1"/>
</dbReference>
<dbReference type="InterPro" id="IPR002909">
    <property type="entry name" value="IPT_dom"/>
</dbReference>
<comment type="caution">
    <text evidence="3">The sequence shown here is derived from an EMBL/GenBank/DDBJ whole genome shotgun (WGS) entry which is preliminary data.</text>
</comment>
<feature type="chain" id="PRO_5021328416" description="IPT/TIG domain-containing protein" evidence="1">
    <location>
        <begin position="21"/>
        <end position="569"/>
    </location>
</feature>
<dbReference type="OrthoDB" id="9794261at2"/>
<dbReference type="Proteomes" id="UP000298285">
    <property type="component" value="Unassembled WGS sequence"/>
</dbReference>
<proteinExistence type="predicted"/>
<sequence>MKYILIILLLIISVVFNTSCVDDAELPEKDYPFVETKDAVVTSTNVTLVGKLTQKGRDKIIDYGFIFINDSKEIKYSIYETNEIDDFEKIINTDLKKNTTYTYKAYIKTEKYLILGKAVTFTALGSEPPVVENINPNRGFDGTEVKISGKYFGSEKDKRHIYINDREVNITESGENYISFTIPPSSFVGDAVIRIVAGENETNTTFTVIGPEIESITPLTGHAGSYIVVSGKNLTENGDQTMIYFGSYLGLILQKNIGANAQTTFTVAIPPADNVLSEVSSPIKLQNGEKIVEYKNTLLTKSSWKSHTSEYFGSDYKYDGFSYNNKGYVMEVESMEFHEYNPVADKWTTIKPISNKPDFYYNSLLIPSGDKFYKVGGLNLLELNDDLWYFKISDKTWNKKNKLPFVFQSAKSFKLNNKTYIITDRKELWLCDFDNEKYSKLNNFPSDIDIFLLATFVTDNTAYLTTYGKTWKYNIQSDTWSEMASYPYTFGLYYSCMNAFTYKGNGYIQLGRNIYKYDSSYNYWVLASYYPDSRAYDREATFTINGRPYLFTTYDPFITETSMFEYHTE</sequence>
<dbReference type="InterPro" id="IPR015915">
    <property type="entry name" value="Kelch-typ_b-propeller"/>
</dbReference>
<feature type="domain" description="IPT/TIG" evidence="2">
    <location>
        <begin position="211"/>
        <end position="286"/>
    </location>
</feature>
<dbReference type="AlphaFoldDB" id="A0A4Y9IR50"/>
<evidence type="ECO:0000259" key="2">
    <source>
        <dbReference type="Pfam" id="PF01833"/>
    </source>
</evidence>
<dbReference type="Gene3D" id="2.60.40.10">
    <property type="entry name" value="Immunoglobulins"/>
    <property type="match status" value="2"/>
</dbReference>
<evidence type="ECO:0000313" key="4">
    <source>
        <dbReference type="Proteomes" id="UP000298285"/>
    </source>
</evidence>
<dbReference type="EMBL" id="SPPK01000002">
    <property type="protein sequence ID" value="TFU90194.1"/>
    <property type="molecule type" value="Genomic_DNA"/>
</dbReference>
<feature type="domain" description="IPT/TIG" evidence="2">
    <location>
        <begin position="129"/>
        <end position="207"/>
    </location>
</feature>
<dbReference type="InterPro" id="IPR013783">
    <property type="entry name" value="Ig-like_fold"/>
</dbReference>